<dbReference type="Pfam" id="PF00069">
    <property type="entry name" value="Pkinase"/>
    <property type="match status" value="1"/>
</dbReference>
<reference evidence="5" key="1">
    <citation type="submission" date="2023-02" db="EMBL/GenBank/DDBJ databases">
        <authorList>
            <person name="Palmer J.M."/>
        </authorList>
    </citation>
    <scope>NUCLEOTIDE SEQUENCE</scope>
    <source>
        <strain evidence="5">FW57</strain>
    </source>
</reference>
<evidence type="ECO:0000256" key="1">
    <source>
        <dbReference type="ARBA" id="ARBA00022737"/>
    </source>
</evidence>
<dbReference type="GO" id="GO:0004672">
    <property type="term" value="F:protein kinase activity"/>
    <property type="evidence" value="ECO:0007669"/>
    <property type="project" value="InterPro"/>
</dbReference>
<dbReference type="PANTHER" id="PTHR24198">
    <property type="entry name" value="ANKYRIN REPEAT AND PROTEIN KINASE DOMAIN-CONTAINING PROTEIN"/>
    <property type="match status" value="1"/>
</dbReference>
<gene>
    <name evidence="5" type="ORF">NEMBOFW57_010977</name>
</gene>
<dbReference type="PROSITE" id="PS50011">
    <property type="entry name" value="PROTEIN_KINASE_DOM"/>
    <property type="match status" value="1"/>
</dbReference>
<comment type="caution">
    <text evidence="5">The sequence shown here is derived from an EMBL/GenBank/DDBJ whole genome shotgun (WGS) entry which is preliminary data.</text>
</comment>
<dbReference type="SMART" id="SM00248">
    <property type="entry name" value="ANK"/>
    <property type="match status" value="7"/>
</dbReference>
<dbReference type="Gene3D" id="1.10.510.10">
    <property type="entry name" value="Transferase(Phosphotransferase) domain 1"/>
    <property type="match status" value="1"/>
</dbReference>
<dbReference type="InterPro" id="IPR000719">
    <property type="entry name" value="Prot_kinase_dom"/>
</dbReference>
<dbReference type="PROSITE" id="PS00108">
    <property type="entry name" value="PROTEIN_KINASE_ST"/>
    <property type="match status" value="1"/>
</dbReference>
<protein>
    <recommendedName>
        <fullName evidence="4">Protein kinase domain-containing protein</fullName>
    </recommendedName>
</protein>
<evidence type="ECO:0000313" key="5">
    <source>
        <dbReference type="EMBL" id="KAG7284599.1"/>
    </source>
</evidence>
<dbReference type="GO" id="GO:0005524">
    <property type="term" value="F:ATP binding"/>
    <property type="evidence" value="ECO:0007669"/>
    <property type="project" value="InterPro"/>
</dbReference>
<name>A0AAD4HTA5_9PEZI</name>
<dbReference type="Gene3D" id="1.25.40.20">
    <property type="entry name" value="Ankyrin repeat-containing domain"/>
    <property type="match status" value="2"/>
</dbReference>
<dbReference type="SUPFAM" id="SSF48403">
    <property type="entry name" value="Ankyrin repeat"/>
    <property type="match status" value="2"/>
</dbReference>
<dbReference type="PANTHER" id="PTHR24198:SF165">
    <property type="entry name" value="ANKYRIN REPEAT-CONTAINING PROTEIN-RELATED"/>
    <property type="match status" value="1"/>
</dbReference>
<dbReference type="EMBL" id="JAHCVI010000006">
    <property type="protein sequence ID" value="KAG7284599.1"/>
    <property type="molecule type" value="Genomic_DNA"/>
</dbReference>
<organism evidence="5 6">
    <name type="scientific">Staphylotrichum longicolle</name>
    <dbReference type="NCBI Taxonomy" id="669026"/>
    <lineage>
        <taxon>Eukaryota</taxon>
        <taxon>Fungi</taxon>
        <taxon>Dikarya</taxon>
        <taxon>Ascomycota</taxon>
        <taxon>Pezizomycotina</taxon>
        <taxon>Sordariomycetes</taxon>
        <taxon>Sordariomycetidae</taxon>
        <taxon>Sordariales</taxon>
        <taxon>Chaetomiaceae</taxon>
        <taxon>Staphylotrichum</taxon>
    </lineage>
</organism>
<dbReference type="InterPro" id="IPR011009">
    <property type="entry name" value="Kinase-like_dom_sf"/>
</dbReference>
<evidence type="ECO:0000256" key="3">
    <source>
        <dbReference type="SAM" id="MobiDB-lite"/>
    </source>
</evidence>
<dbReference type="CDD" id="cd00180">
    <property type="entry name" value="PKc"/>
    <property type="match status" value="1"/>
</dbReference>
<evidence type="ECO:0000256" key="2">
    <source>
        <dbReference type="ARBA" id="ARBA00023043"/>
    </source>
</evidence>
<dbReference type="Pfam" id="PF13606">
    <property type="entry name" value="Ank_3"/>
    <property type="match status" value="1"/>
</dbReference>
<evidence type="ECO:0000259" key="4">
    <source>
        <dbReference type="PROSITE" id="PS50011"/>
    </source>
</evidence>
<feature type="compositionally biased region" description="Polar residues" evidence="3">
    <location>
        <begin position="37"/>
        <end position="47"/>
    </location>
</feature>
<dbReference type="InterPro" id="IPR036770">
    <property type="entry name" value="Ankyrin_rpt-contain_sf"/>
</dbReference>
<accession>A0AAD4HTA5</accession>
<keyword evidence="1" id="KW-0677">Repeat</keyword>
<dbReference type="SUPFAM" id="SSF56112">
    <property type="entry name" value="Protein kinase-like (PK-like)"/>
    <property type="match status" value="1"/>
</dbReference>
<evidence type="ECO:0000313" key="6">
    <source>
        <dbReference type="Proteomes" id="UP001197093"/>
    </source>
</evidence>
<proteinExistence type="predicted"/>
<feature type="region of interest" description="Disordered" evidence="3">
    <location>
        <begin position="1"/>
        <end position="47"/>
    </location>
</feature>
<keyword evidence="2" id="KW-0040">ANK repeat</keyword>
<dbReference type="InterPro" id="IPR008271">
    <property type="entry name" value="Ser/Thr_kinase_AS"/>
</dbReference>
<dbReference type="InterPro" id="IPR002110">
    <property type="entry name" value="Ankyrin_rpt"/>
</dbReference>
<sequence length="1384" mass="151994">MTSYVYPSAFSGDPASAATPPPAPSSLSTSSALNFATPPSSSQASHATTGKGLASFICHVAYLDDKLQRGGRSAFFTSQQTHIVNRQRIGDGASFIVERAELKESQGPDSNGKTRTVAIKTVRETRDIRNPWRDVLLEIRALLHEPIRYHPNIVNFLGIRWDASTDTGSPFPAIVQEYAAFGTLDKLQQRSEPLPFSIKQKLCYDVGRALSIIHACGMVHGDLKHENVLVFPNTQENPPNQPYTLKLADFGGTVMDMSDDGTHRIPMHTFPYEAPEISEKLTEEGAKKTDAYSYGMLIWRCMIDSRDVLGGLGLTRDAREKVTLLKLSDGLLEAAIHSISSYFFEHQLPGASLNLVTSALMFTLRGDPSQRALDRAQVRLRGMDSVAAYHYVGIKDDANKRTLEMQKHRTPGRHGMDTDSVGFALARLGKGDDYDAQNNLPGFRPDLPRPQRSGFLFEPLRLRHLLNRDQQETIVREFEVCADTPPAADDADGDLKPAPWLAAFFLFHSYLSGFGVAYDPTKACYWLRRAAEPSEEMGETDYLALAWLNRVHAALGVPNPYDLDKQMDNLFWSTIRGHRHCVEDSQTVIASGASAAQQQAWRQKMDQAVWLYRSMTASTGMPFFAPRKLSRDWDLDDLDALDGQIKQELGTAYAGCLRPLPDNEEASDSPPDDGYRFDKIYVNHKGHGLLHMAAVQGKLPALKHLYKKYLCDLSLGNQSHGDTPLTCACRTGRFDIAIWCLDNGADPNGSRFSEESPLHCIDAFNESEMGALVARLVAAGADLEKHSDASRKDVRGILADWGDTFFMTLTPLGRAVLKQSLPAVRTLLKHGASATSQRVDRNRPSKSPVELAAVLTLPDILEELLLHTDDAALLFDECEMLDAAHTNKVTAYDSLSLHSRLVRCGPHYRENLNRTLEILHKHKTKARVQHPPGKHLCNEILLGNTDIVSALLALGHDPSGSPGFHPLTAAVTANHAAIFHLLVSCQPSPSISVSPSLLHALATRPAHTPRDLSIAEYLLSHGVSADPIETSEPSPLVLSILHGFYDLADLLIAHGAGSSLNTLYTTIPGFKGNPGESSSLLGVLLPSQTSSSLRAIRYLAHLHKSGKQIISPVAFRVHSAEEDAGISVSALHALAEVPASAWNSHAQISAQILQLVLGMFPNTESLGEANSNTRTGTVVSAAVRAGQVEVLRAVLDTGDFTEDSHSTVRVGCSELEGEKGEPQLGNQKTLARLARTVALQKIVTLEERQEVTEGDVKGARRAVEVVEMLTELREEDAAGSPQEEMWNTADALRRVGLLESRVKLDFLEPEIDRVGEGVNWPVDLSVLTDEKPTAWTEGVEMTEEMSLRVFLKYFRQDNELFGDKIVKAMGKMFNKREDEDGVKG</sequence>
<feature type="domain" description="Protein kinase" evidence="4">
    <location>
        <begin position="83"/>
        <end position="392"/>
    </location>
</feature>
<dbReference type="Proteomes" id="UP001197093">
    <property type="component" value="Unassembled WGS sequence"/>
</dbReference>
<dbReference type="SMART" id="SM00220">
    <property type="entry name" value="S_TKc"/>
    <property type="match status" value="1"/>
</dbReference>
<keyword evidence="6" id="KW-1185">Reference proteome</keyword>